<name>A0ABU6KED1_9BACI</name>
<keyword evidence="5" id="KW-1185">Reference proteome</keyword>
<organism evidence="4 5">
    <name type="scientific">Virgibacillus tibetensis</name>
    <dbReference type="NCBI Taxonomy" id="3042313"/>
    <lineage>
        <taxon>Bacteria</taxon>
        <taxon>Bacillati</taxon>
        <taxon>Bacillota</taxon>
        <taxon>Bacilli</taxon>
        <taxon>Bacillales</taxon>
        <taxon>Bacillaceae</taxon>
        <taxon>Virgibacillus</taxon>
    </lineage>
</organism>
<comment type="caution">
    <text evidence="4">The sequence shown here is derived from an EMBL/GenBank/DDBJ whole genome shotgun (WGS) entry which is preliminary data.</text>
</comment>
<dbReference type="SMART" id="SM00091">
    <property type="entry name" value="PAS"/>
    <property type="match status" value="2"/>
</dbReference>
<dbReference type="EC" id="2.7.7.65" evidence="4"/>
<sequence>MDNPVDELEPTIEEYQMIWENTNDAIFILRNDGAVIQANPALTDILGWRLEEVKGYERPPFFMDDFTLENHQSHLDVLRRGESIANFETQRKHKNGTIIEVLASYRAINKDHVLAVAMYKDITGEKSTKHKLGIAESCYRTLVEYSPDAILVQNDDQLSFANPAAVKLLGAESLHQIIGKTISDFIEPNHAHDKGHFMEIFYDLEKVKTKPMIEKLVRFDGTKIWVEIIAIPVKHGGEMVIQAIIRDVTVRKYYEEQLKYMATYDPMTGVVNRNSFIMALDQVIEQENESAETFAVLYIDLDKFKHINDSLGHGVGDELLIEFANRLGRNIRDLDVVGRVGGDEFLILFRDIEKGKVEMIVKRMLANFNEPYMIEGNEIHSTSSIGIAMYPVDGNDSSKLINKADQALYRAKEKRNHFEFYSE</sequence>
<dbReference type="SUPFAM" id="SSF55073">
    <property type="entry name" value="Nucleotide cyclase"/>
    <property type="match status" value="1"/>
</dbReference>
<protein>
    <submittedName>
        <fullName evidence="4">Diguanylate cyclase</fullName>
        <ecNumber evidence="4">2.7.7.65</ecNumber>
    </submittedName>
</protein>
<dbReference type="SMART" id="SM00086">
    <property type="entry name" value="PAC"/>
    <property type="match status" value="2"/>
</dbReference>
<dbReference type="Pfam" id="PF13426">
    <property type="entry name" value="PAS_9"/>
    <property type="match status" value="1"/>
</dbReference>
<evidence type="ECO:0000313" key="5">
    <source>
        <dbReference type="Proteomes" id="UP001335737"/>
    </source>
</evidence>
<dbReference type="SUPFAM" id="SSF55785">
    <property type="entry name" value="PYP-like sensor domain (PAS domain)"/>
    <property type="match status" value="2"/>
</dbReference>
<dbReference type="CDD" id="cd01949">
    <property type="entry name" value="GGDEF"/>
    <property type="match status" value="1"/>
</dbReference>
<feature type="domain" description="PAS" evidence="1">
    <location>
        <begin position="11"/>
        <end position="55"/>
    </location>
</feature>
<dbReference type="InterPro" id="IPR013767">
    <property type="entry name" value="PAS_fold"/>
</dbReference>
<dbReference type="InterPro" id="IPR000160">
    <property type="entry name" value="GGDEF_dom"/>
</dbReference>
<gene>
    <name evidence="4" type="ORF">QGM71_06955</name>
</gene>
<dbReference type="Proteomes" id="UP001335737">
    <property type="component" value="Unassembled WGS sequence"/>
</dbReference>
<dbReference type="PANTHER" id="PTHR44757">
    <property type="entry name" value="DIGUANYLATE CYCLASE DGCP"/>
    <property type="match status" value="1"/>
</dbReference>
<dbReference type="EMBL" id="JARZFX010000002">
    <property type="protein sequence ID" value="MEC5423240.1"/>
    <property type="molecule type" value="Genomic_DNA"/>
</dbReference>
<dbReference type="InterPro" id="IPR000014">
    <property type="entry name" value="PAS"/>
</dbReference>
<dbReference type="Pfam" id="PF00990">
    <property type="entry name" value="GGDEF"/>
    <property type="match status" value="1"/>
</dbReference>
<evidence type="ECO:0000259" key="3">
    <source>
        <dbReference type="PROSITE" id="PS50887"/>
    </source>
</evidence>
<keyword evidence="4" id="KW-0808">Transferase</keyword>
<dbReference type="InterPro" id="IPR029787">
    <property type="entry name" value="Nucleotide_cyclase"/>
</dbReference>
<evidence type="ECO:0000313" key="4">
    <source>
        <dbReference type="EMBL" id="MEC5423240.1"/>
    </source>
</evidence>
<feature type="domain" description="GGDEF" evidence="3">
    <location>
        <begin position="292"/>
        <end position="423"/>
    </location>
</feature>
<dbReference type="PANTHER" id="PTHR44757:SF2">
    <property type="entry name" value="BIOFILM ARCHITECTURE MAINTENANCE PROTEIN MBAA"/>
    <property type="match status" value="1"/>
</dbReference>
<dbReference type="SMART" id="SM00267">
    <property type="entry name" value="GGDEF"/>
    <property type="match status" value="1"/>
</dbReference>
<dbReference type="PROSITE" id="PS50112">
    <property type="entry name" value="PAS"/>
    <property type="match status" value="1"/>
</dbReference>
<dbReference type="Pfam" id="PF00989">
    <property type="entry name" value="PAS"/>
    <property type="match status" value="1"/>
</dbReference>
<dbReference type="NCBIfam" id="TIGR00229">
    <property type="entry name" value="sensory_box"/>
    <property type="match status" value="2"/>
</dbReference>
<reference evidence="4 5" key="1">
    <citation type="journal article" date="2024" name="Int. J. Syst. Evol. Microbiol.">
        <title>Virgibacillus tibetensis sp. nov., isolated from salt lake on the Tibetan Plateau of China.</title>
        <authorList>
            <person name="Phurbu D."/>
            <person name="Liu Z.-X."/>
            <person name="Wang R."/>
            <person name="Zheng Y.-Y."/>
            <person name="Liu H.-C."/>
            <person name="Zhou Y.-G."/>
            <person name="Yu Y.-J."/>
            <person name="Li A.-H."/>
        </authorList>
    </citation>
    <scope>NUCLEOTIDE SEQUENCE [LARGE SCALE GENOMIC DNA]</scope>
    <source>
        <strain evidence="4 5">C22-A2</strain>
    </source>
</reference>
<dbReference type="RefSeq" id="WP_327606797.1">
    <property type="nucleotide sequence ID" value="NZ_JARZFX010000002.1"/>
</dbReference>
<dbReference type="PROSITE" id="PS50887">
    <property type="entry name" value="GGDEF"/>
    <property type="match status" value="1"/>
</dbReference>
<proteinExistence type="predicted"/>
<accession>A0ABU6KED1</accession>
<keyword evidence="4" id="KW-0548">Nucleotidyltransferase</keyword>
<dbReference type="Gene3D" id="3.30.70.270">
    <property type="match status" value="1"/>
</dbReference>
<dbReference type="InterPro" id="IPR001610">
    <property type="entry name" value="PAC"/>
</dbReference>
<feature type="domain" description="PAC" evidence="2">
    <location>
        <begin position="210"/>
        <end position="260"/>
    </location>
</feature>
<dbReference type="InterPro" id="IPR035965">
    <property type="entry name" value="PAS-like_dom_sf"/>
</dbReference>
<evidence type="ECO:0000259" key="2">
    <source>
        <dbReference type="PROSITE" id="PS50113"/>
    </source>
</evidence>
<dbReference type="InterPro" id="IPR043128">
    <property type="entry name" value="Rev_trsase/Diguanyl_cyclase"/>
</dbReference>
<dbReference type="InterPro" id="IPR000700">
    <property type="entry name" value="PAS-assoc_C"/>
</dbReference>
<dbReference type="Gene3D" id="3.30.450.20">
    <property type="entry name" value="PAS domain"/>
    <property type="match status" value="2"/>
</dbReference>
<dbReference type="PROSITE" id="PS50113">
    <property type="entry name" value="PAC"/>
    <property type="match status" value="1"/>
</dbReference>
<dbReference type="CDD" id="cd00130">
    <property type="entry name" value="PAS"/>
    <property type="match status" value="2"/>
</dbReference>
<dbReference type="GO" id="GO:0052621">
    <property type="term" value="F:diguanylate cyclase activity"/>
    <property type="evidence" value="ECO:0007669"/>
    <property type="project" value="UniProtKB-EC"/>
</dbReference>
<dbReference type="NCBIfam" id="TIGR00254">
    <property type="entry name" value="GGDEF"/>
    <property type="match status" value="1"/>
</dbReference>
<evidence type="ECO:0000259" key="1">
    <source>
        <dbReference type="PROSITE" id="PS50112"/>
    </source>
</evidence>
<dbReference type="InterPro" id="IPR052155">
    <property type="entry name" value="Biofilm_reg_signaling"/>
</dbReference>